<dbReference type="EMBL" id="PPPX01000001">
    <property type="protein sequence ID" value="POA09524.1"/>
    <property type="molecule type" value="Genomic_DNA"/>
</dbReference>
<keyword evidence="1" id="KW-1133">Transmembrane helix</keyword>
<protein>
    <recommendedName>
        <fullName evidence="4">Phage-related replication protein</fullName>
    </recommendedName>
</protein>
<organism evidence="2 3">
    <name type="scientific">Staphylococcus argensis</name>
    <dbReference type="NCBI Taxonomy" id="1607738"/>
    <lineage>
        <taxon>Bacteria</taxon>
        <taxon>Bacillati</taxon>
        <taxon>Bacillota</taxon>
        <taxon>Bacilli</taxon>
        <taxon>Bacillales</taxon>
        <taxon>Staphylococcaceae</taxon>
        <taxon>Staphylococcus</taxon>
    </lineage>
</organism>
<keyword evidence="1" id="KW-0472">Membrane</keyword>
<keyword evidence="3" id="KW-1185">Reference proteome</keyword>
<dbReference type="AlphaFoldDB" id="A0A2K4FDT7"/>
<dbReference type="GeneID" id="98297085"/>
<evidence type="ECO:0000313" key="2">
    <source>
        <dbReference type="EMBL" id="POA09524.1"/>
    </source>
</evidence>
<evidence type="ECO:0000313" key="3">
    <source>
        <dbReference type="Proteomes" id="UP000242712"/>
    </source>
</evidence>
<dbReference type="RefSeq" id="WP_103370899.1">
    <property type="nucleotide sequence ID" value="NZ_CBCRVO010000001.1"/>
</dbReference>
<gene>
    <name evidence="2" type="ORF">CD039_01880</name>
</gene>
<reference evidence="2 3" key="1">
    <citation type="submission" date="2017-08" db="EMBL/GenBank/DDBJ databases">
        <title>Draft genome sequences of 64 type strains of genus Staph aureus.</title>
        <authorList>
            <person name="Cole K."/>
            <person name="Golubchik T."/>
            <person name="Russell J."/>
            <person name="Foster D."/>
            <person name="Llewelyn M."/>
            <person name="Wilson D."/>
            <person name="Crook D."/>
            <person name="Paul J."/>
        </authorList>
    </citation>
    <scope>NUCLEOTIDE SEQUENCE [LARGE SCALE GENOMIC DNA]</scope>
    <source>
        <strain evidence="2 3">DSM 29875</strain>
    </source>
</reference>
<dbReference type="OrthoDB" id="7721587at2"/>
<sequence length="247" mass="27861">MKERSFSKPLYIFLTCVVLFGLLLTIVFIYASQHKANSSSDKYKNFKELKKDTREGKDWKISSKNTSSDTIVTAIHGGGIEPGTSEVAKQISKKGDYKLYAFEALMKSGNQDLHITSTHFDEPILLKLMKKSDHAVSIHGMGETKSVVYIGGKDLKLRNAIRDNLKDEGFKVEESPDYLEGDSSQNVTNKNDGNAGVQLELSYGLRKTFFKHGDFDRNSREQTSNYRHNLYRFSEAVSNGIKDAKQK</sequence>
<comment type="caution">
    <text evidence="2">The sequence shown here is derived from an EMBL/GenBank/DDBJ whole genome shotgun (WGS) entry which is preliminary data.</text>
</comment>
<dbReference type="InterPro" id="IPR038128">
    <property type="entry name" value="Gamma_PGA_hydro_sf"/>
</dbReference>
<evidence type="ECO:0000256" key="1">
    <source>
        <dbReference type="SAM" id="Phobius"/>
    </source>
</evidence>
<dbReference type="Gene3D" id="3.40.630.100">
    <property type="entry name" value="Poly-gamma-glutamate hydrolase, zinc-binding motif"/>
    <property type="match status" value="1"/>
</dbReference>
<dbReference type="InterPro" id="IPR008585">
    <property type="entry name" value="Gamma_PGA_hydro"/>
</dbReference>
<name>A0A2K4FDT7_9STAP</name>
<keyword evidence="1" id="KW-0812">Transmembrane</keyword>
<feature type="transmembrane region" description="Helical" evidence="1">
    <location>
        <begin position="12"/>
        <end position="31"/>
    </location>
</feature>
<dbReference type="Pfam" id="PF05908">
    <property type="entry name" value="Gamma_PGA_hydro"/>
    <property type="match status" value="1"/>
</dbReference>
<evidence type="ECO:0008006" key="4">
    <source>
        <dbReference type="Google" id="ProtNLM"/>
    </source>
</evidence>
<accession>A0A2K4FDT7</accession>
<dbReference type="Proteomes" id="UP000242712">
    <property type="component" value="Unassembled WGS sequence"/>
</dbReference>
<proteinExistence type="predicted"/>